<dbReference type="Pfam" id="PF17132">
    <property type="entry name" value="Glyco_hydro_106"/>
    <property type="match status" value="1"/>
</dbReference>
<dbReference type="InterPro" id="IPR053161">
    <property type="entry name" value="Ulvan_degrading_GH"/>
</dbReference>
<accession>A0ABV1KTD0</accession>
<dbReference type="PANTHER" id="PTHR36848:SF2">
    <property type="entry name" value="SECRETED PROTEIN"/>
    <property type="match status" value="1"/>
</dbReference>
<evidence type="ECO:0000313" key="2">
    <source>
        <dbReference type="Proteomes" id="UP001493487"/>
    </source>
</evidence>
<dbReference type="PANTHER" id="PTHR36848">
    <property type="entry name" value="DNA-BINDING PROTEIN (PUTATIVE SECRETED PROTEIN)-RELATED"/>
    <property type="match status" value="1"/>
</dbReference>
<dbReference type="GO" id="GO:0016787">
    <property type="term" value="F:hydrolase activity"/>
    <property type="evidence" value="ECO:0007669"/>
    <property type="project" value="UniProtKB-KW"/>
</dbReference>
<keyword evidence="1" id="KW-0378">Hydrolase</keyword>
<organism evidence="1 2">
    <name type="scientific">Cohnella silvisoli</name>
    <dbReference type="NCBI Taxonomy" id="2873699"/>
    <lineage>
        <taxon>Bacteria</taxon>
        <taxon>Bacillati</taxon>
        <taxon>Bacillota</taxon>
        <taxon>Bacilli</taxon>
        <taxon>Bacillales</taxon>
        <taxon>Paenibacillaceae</taxon>
        <taxon>Cohnella</taxon>
    </lineage>
</organism>
<protein>
    <submittedName>
        <fullName evidence="1">Glycosyl hydrolase</fullName>
    </submittedName>
</protein>
<dbReference type="Proteomes" id="UP001493487">
    <property type="component" value="Unassembled WGS sequence"/>
</dbReference>
<reference evidence="1 2" key="1">
    <citation type="journal article" date="2023" name="Genome Announc.">
        <title>Pan-Genome Analyses of the Genus Cohnella and Proposal of the Novel Species Cohnella silvisoli sp. nov., Isolated from Forest Soil.</title>
        <authorList>
            <person name="Wang C."/>
            <person name="Mao L."/>
            <person name="Bao G."/>
            <person name="Zhu H."/>
        </authorList>
    </citation>
    <scope>NUCLEOTIDE SEQUENCE [LARGE SCALE GENOMIC DNA]</scope>
    <source>
        <strain evidence="1 2">NL03-T5-1</strain>
    </source>
</reference>
<name>A0ABV1KTD0_9BACL</name>
<proteinExistence type="predicted"/>
<dbReference type="RefSeq" id="WP_232184371.1">
    <property type="nucleotide sequence ID" value="NZ_JAIOAP010000002.1"/>
</dbReference>
<dbReference type="EMBL" id="JASKHM010000006">
    <property type="protein sequence ID" value="MEQ4483235.1"/>
    <property type="molecule type" value="Genomic_DNA"/>
</dbReference>
<comment type="caution">
    <text evidence="1">The sequence shown here is derived from an EMBL/GenBank/DDBJ whole genome shotgun (WGS) entry which is preliminary data.</text>
</comment>
<sequence>MQHLTALHDLFMRPTAEFRGKPFWSWNGNLEKEELLRQLHVFHEMGFGGVFMHSRTGLATEYLGDEWFDLINLCAEEAEKLGMEAWLYDEDRWPSGTAGGMVTEEPRLRQKFIRLQIVPAERFQWSDNLIAAFKCRLEGLAYYDIQPVEEGFAVGSNEGFSILAFSIEEQQKESFFNGYTYLDTLNREATDKFIELTHEKYKSHSGKHFGKAIKGIFTDEPHRGSLMDGFSLANEDKEWHAPWTYTLFDRFKETYGYDLLLKLPELFLQPEGREFSQVKWHYTDLLQEIFLDNFAKPIQAWCQANDLILTGHILHEDSLAAQTAMVGSVMRYYEHMDYPGVDVLTEGNLNYWIVKQLSSAAHQLGKKWLLSELYGCTGWQMPLEGHKAVGDWQALFGINLRCHHLSWYTMAGEAKRDYPASIAHQSAWWQEYDYVETYFSRLGVVLSQGRPLCELLVINPVESLWGQIYPGWSRNLEAMSPQVQALEQIYRNTFHWLAGEQIDFDYGDEEMLCRLSSIGVDHDGHAVLRVGQATYRSVLVAGLMTMRSSTVRLLEQFLAAGGSIIFAGEPPKYVDALPSDTARIVASQAVQVPFASSVLTDACRKSRSSLLTLLDPESGKAPNEIYAQLRADGDLMYIVLMNMNREQSFANIQVSLKVQGLVEECFVLQANGVVSMCRDRVTIWSLSRIFLRRESMFMLLCKSANRRKMQRSCLMSFV</sequence>
<gene>
    <name evidence="1" type="ORF">QJS35_12615</name>
</gene>
<evidence type="ECO:0000313" key="1">
    <source>
        <dbReference type="EMBL" id="MEQ4483235.1"/>
    </source>
</evidence>
<keyword evidence="2" id="KW-1185">Reference proteome</keyword>